<name>A0A2Z3H8M2_9BACT</name>
<feature type="compositionally biased region" description="Polar residues" evidence="1">
    <location>
        <begin position="44"/>
        <end position="74"/>
    </location>
</feature>
<keyword evidence="3" id="KW-1185">Reference proteome</keyword>
<reference evidence="2 3" key="1">
    <citation type="submission" date="2018-01" db="EMBL/GenBank/DDBJ databases">
        <title>G. obscuriglobus.</title>
        <authorList>
            <person name="Franke J."/>
            <person name="Blomberg W."/>
            <person name="Selmecki A."/>
        </authorList>
    </citation>
    <scope>NUCLEOTIDE SEQUENCE [LARGE SCALE GENOMIC DNA]</scope>
    <source>
        <strain evidence="2 3">DSM 5831</strain>
    </source>
</reference>
<protein>
    <submittedName>
        <fullName evidence="2">Uncharacterized protein</fullName>
    </submittedName>
</protein>
<dbReference type="AlphaFoldDB" id="A0A2Z3H8M2"/>
<dbReference type="KEGG" id="gog:C1280_24985"/>
<accession>A0A2Z3H8M2</accession>
<dbReference type="Proteomes" id="UP000245802">
    <property type="component" value="Chromosome"/>
</dbReference>
<feature type="compositionally biased region" description="Low complexity" evidence="1">
    <location>
        <begin position="10"/>
        <end position="28"/>
    </location>
</feature>
<feature type="region of interest" description="Disordered" evidence="1">
    <location>
        <begin position="1"/>
        <end position="74"/>
    </location>
</feature>
<evidence type="ECO:0000256" key="1">
    <source>
        <dbReference type="SAM" id="MobiDB-lite"/>
    </source>
</evidence>
<evidence type="ECO:0000313" key="2">
    <source>
        <dbReference type="EMBL" id="AWM39936.1"/>
    </source>
</evidence>
<organism evidence="2 3">
    <name type="scientific">Gemmata obscuriglobus</name>
    <dbReference type="NCBI Taxonomy" id="114"/>
    <lineage>
        <taxon>Bacteria</taxon>
        <taxon>Pseudomonadati</taxon>
        <taxon>Planctomycetota</taxon>
        <taxon>Planctomycetia</taxon>
        <taxon>Gemmatales</taxon>
        <taxon>Gemmataceae</taxon>
        <taxon>Gemmata</taxon>
    </lineage>
</organism>
<sequence length="74" mass="7361">MSSSAARANAAPGSLGRPSSSAAGGAALFCARNHGSASRHAPFASTTRPPATVTARSSHTHPHTVQPTSVKVRG</sequence>
<dbReference type="EMBL" id="CP025958">
    <property type="protein sequence ID" value="AWM39936.1"/>
    <property type="molecule type" value="Genomic_DNA"/>
</dbReference>
<gene>
    <name evidence="2" type="ORF">C1280_24985</name>
</gene>
<evidence type="ECO:0000313" key="3">
    <source>
        <dbReference type="Proteomes" id="UP000245802"/>
    </source>
</evidence>
<proteinExistence type="predicted"/>